<evidence type="ECO:0000256" key="1">
    <source>
        <dbReference type="ARBA" id="ARBA00001968"/>
    </source>
</evidence>
<organism evidence="4">
    <name type="scientific">Phytophthora nicotianae</name>
    <name type="common">Potato buckeye rot agent</name>
    <name type="synonym">Phytophthora parasitica</name>
    <dbReference type="NCBI Taxonomy" id="4792"/>
    <lineage>
        <taxon>Eukaryota</taxon>
        <taxon>Sar</taxon>
        <taxon>Stramenopiles</taxon>
        <taxon>Oomycota</taxon>
        <taxon>Peronosporomycetes</taxon>
        <taxon>Peronosporales</taxon>
        <taxon>Peronosporaceae</taxon>
        <taxon>Phytophthora</taxon>
    </lineage>
</organism>
<name>W2NHD5_PHYNI</name>
<comment type="cofactor">
    <cofactor evidence="1">
        <name>a divalent metal cation</name>
        <dbReference type="ChEBI" id="CHEBI:60240"/>
    </cofactor>
</comment>
<feature type="non-terminal residue" evidence="4">
    <location>
        <position position="1"/>
    </location>
</feature>
<dbReference type="Pfam" id="PF13359">
    <property type="entry name" value="DDE_Tnp_4"/>
    <property type="match status" value="1"/>
</dbReference>
<dbReference type="GO" id="GO:0046872">
    <property type="term" value="F:metal ion binding"/>
    <property type="evidence" value="ECO:0007669"/>
    <property type="project" value="UniProtKB-KW"/>
</dbReference>
<proteinExistence type="predicted"/>
<gene>
    <name evidence="4" type="ORF">L914_07461</name>
</gene>
<accession>W2NHD5</accession>
<sequence>TMGLLMLYLAPSGSMKDAGLALGISKPYAVVTINQLLRVICKRAGDFIFIPSTQAGWQVIMDGFEAVRGYPYVCGAVDGSLFEIARPAQYEGWYCKGFYPAINMQAVCDHRRRFMDNDMRPGSYSDKKTWKVSQIGTTIQNVIPRGFHFLGDAGFTLSCELLTLSRTGTFDKTLL</sequence>
<feature type="domain" description="DDE Tnp4" evidence="3">
    <location>
        <begin position="77"/>
        <end position="163"/>
    </location>
</feature>
<dbReference type="Proteomes" id="UP000054532">
    <property type="component" value="Unassembled WGS sequence"/>
</dbReference>
<dbReference type="AlphaFoldDB" id="W2NHD5"/>
<keyword evidence="2" id="KW-0479">Metal-binding</keyword>
<evidence type="ECO:0000256" key="2">
    <source>
        <dbReference type="ARBA" id="ARBA00022723"/>
    </source>
</evidence>
<reference evidence="4" key="1">
    <citation type="submission" date="2013-11" db="EMBL/GenBank/DDBJ databases">
        <title>The Genome Sequence of Phytophthora parasitica IAC_01/95.</title>
        <authorList>
            <consortium name="The Broad Institute Genomics Platform"/>
            <person name="Russ C."/>
            <person name="Tyler B."/>
            <person name="Panabieres F."/>
            <person name="Shan W."/>
            <person name="Tripathy S."/>
            <person name="Grunwald N."/>
            <person name="Machado M."/>
            <person name="Johnson C.S."/>
            <person name="Arredondo F."/>
            <person name="Hong C."/>
            <person name="Coffey M."/>
            <person name="Young S.K."/>
            <person name="Zeng Q."/>
            <person name="Gargeya S."/>
            <person name="Fitzgerald M."/>
            <person name="Abouelleil A."/>
            <person name="Alvarado L."/>
            <person name="Chapman S.B."/>
            <person name="Gainer-Dewar J."/>
            <person name="Goldberg J."/>
            <person name="Griggs A."/>
            <person name="Gujja S."/>
            <person name="Hansen M."/>
            <person name="Howarth C."/>
            <person name="Imamovic A."/>
            <person name="Ireland A."/>
            <person name="Larimer J."/>
            <person name="McCowan C."/>
            <person name="Murphy C."/>
            <person name="Pearson M."/>
            <person name="Poon T.W."/>
            <person name="Priest M."/>
            <person name="Roberts A."/>
            <person name="Saif S."/>
            <person name="Shea T."/>
            <person name="Sykes S."/>
            <person name="Wortman J."/>
            <person name="Nusbaum C."/>
            <person name="Birren B."/>
        </authorList>
    </citation>
    <scope>NUCLEOTIDE SEQUENCE [LARGE SCALE GENOMIC DNA]</scope>
    <source>
        <strain evidence="4">IAC_01/95</strain>
    </source>
</reference>
<evidence type="ECO:0000259" key="3">
    <source>
        <dbReference type="Pfam" id="PF13359"/>
    </source>
</evidence>
<evidence type="ECO:0000313" key="4">
    <source>
        <dbReference type="EMBL" id="ETM47950.1"/>
    </source>
</evidence>
<dbReference type="VEuPathDB" id="FungiDB:PPTG_19932"/>
<dbReference type="InterPro" id="IPR027806">
    <property type="entry name" value="HARBI1_dom"/>
</dbReference>
<dbReference type="EMBL" id="KI692584">
    <property type="protein sequence ID" value="ETM47950.1"/>
    <property type="molecule type" value="Genomic_DNA"/>
</dbReference>
<protein>
    <recommendedName>
        <fullName evidence="3">DDE Tnp4 domain-containing protein</fullName>
    </recommendedName>
</protein>